<name>A0A4Y8R976_9HYPH</name>
<feature type="region of interest" description="Disordered" evidence="2">
    <location>
        <begin position="77"/>
        <end position="105"/>
    </location>
</feature>
<evidence type="ECO:0000313" key="3">
    <source>
        <dbReference type="EMBL" id="TFF17583.1"/>
    </source>
</evidence>
<dbReference type="AlphaFoldDB" id="A0A4Y8R976"/>
<feature type="compositionally biased region" description="Low complexity" evidence="2">
    <location>
        <begin position="89"/>
        <end position="104"/>
    </location>
</feature>
<dbReference type="CDD" id="cd00293">
    <property type="entry name" value="USP-like"/>
    <property type="match status" value="1"/>
</dbReference>
<accession>A0A4Y8R976</accession>
<dbReference type="OrthoDB" id="9804721at2"/>
<comment type="caution">
    <text evidence="3">The sequence shown here is derived from an EMBL/GenBank/DDBJ whole genome shotgun (WGS) entry which is preliminary data.</text>
</comment>
<dbReference type="SUPFAM" id="SSF52402">
    <property type="entry name" value="Adenine nucleotide alpha hydrolases-like"/>
    <property type="match status" value="1"/>
</dbReference>
<dbReference type="PANTHER" id="PTHR46268:SF15">
    <property type="entry name" value="UNIVERSAL STRESS PROTEIN HP_0031"/>
    <property type="match status" value="1"/>
</dbReference>
<protein>
    <submittedName>
        <fullName evidence="3">Universal stress protein</fullName>
    </submittedName>
</protein>
<sequence>MAIRNSARPSRLAGKLEASGSCSSACSSSIAMSSPGSGAAASLPCRPSPRLRRLVPSSLIPAEPLPRCLSGPTLAAANRQGKREGGAGTIAAGAPGSGRQSQRGCQRRAFRPILGRCGMDLPGTDAAGRPEDKRGRMKAILVPAESHADTEHALRMAADVARRFTGRIEIFALQMPPLVNLTWDPAGVAIMNAADFDHRRARDEARRLAARIMQEEDVALEPAPEEPAGGAPAAIEAAATAPSWAWNDKAMACDAFLGSYGRAFDLTVVCRPRGDAASITTLESALFESGGPILIAPPRSVEKGFGETIAVAWNGSSETARTIAFARPFLRAAKRVVVLADDGSLGDQPSGALIQRRLAASGVAVELKLMSSGGIRSGEAILREAAALGCDMLLKGAYTQSRLRQMIFGGATSDILSKSDLPVFMAH</sequence>
<organism evidence="3 4">
    <name type="scientific">Jiella endophytica</name>
    <dbReference type="NCBI Taxonomy" id="2558362"/>
    <lineage>
        <taxon>Bacteria</taxon>
        <taxon>Pseudomonadati</taxon>
        <taxon>Pseudomonadota</taxon>
        <taxon>Alphaproteobacteria</taxon>
        <taxon>Hyphomicrobiales</taxon>
        <taxon>Aurantimonadaceae</taxon>
        <taxon>Jiella</taxon>
    </lineage>
</organism>
<dbReference type="EMBL" id="SOZD01000018">
    <property type="protein sequence ID" value="TFF17583.1"/>
    <property type="molecule type" value="Genomic_DNA"/>
</dbReference>
<keyword evidence="4" id="KW-1185">Reference proteome</keyword>
<gene>
    <name evidence="3" type="ORF">E3C22_24000</name>
</gene>
<dbReference type="Gene3D" id="3.40.50.12370">
    <property type="match status" value="1"/>
</dbReference>
<proteinExistence type="inferred from homology"/>
<comment type="similarity">
    <text evidence="1">Belongs to the universal stress protein A family.</text>
</comment>
<evidence type="ECO:0000256" key="2">
    <source>
        <dbReference type="SAM" id="MobiDB-lite"/>
    </source>
</evidence>
<reference evidence="3 4" key="1">
    <citation type="submission" date="2019-03" db="EMBL/GenBank/DDBJ databases">
        <title>Jiella endophytica sp. nov., a novel endophytic bacterium isolated from root of Ficus microcarpa Linn. f.</title>
        <authorList>
            <person name="Tuo L."/>
        </authorList>
    </citation>
    <scope>NUCLEOTIDE SEQUENCE [LARGE SCALE GENOMIC DNA]</scope>
    <source>
        <strain evidence="3 4">CBS5Q-3</strain>
    </source>
</reference>
<evidence type="ECO:0000256" key="1">
    <source>
        <dbReference type="ARBA" id="ARBA00008791"/>
    </source>
</evidence>
<dbReference type="PANTHER" id="PTHR46268">
    <property type="entry name" value="STRESS RESPONSE PROTEIN NHAX"/>
    <property type="match status" value="1"/>
</dbReference>
<evidence type="ECO:0000313" key="4">
    <source>
        <dbReference type="Proteomes" id="UP000298179"/>
    </source>
</evidence>
<dbReference type="Proteomes" id="UP000298179">
    <property type="component" value="Unassembled WGS sequence"/>
</dbReference>